<dbReference type="InterPro" id="IPR019557">
    <property type="entry name" value="AminoTfrase-like_pln_mobile"/>
</dbReference>
<accession>A0AAV0NX07</accession>
<dbReference type="GO" id="GO:0010073">
    <property type="term" value="P:meristem maintenance"/>
    <property type="evidence" value="ECO:0007669"/>
    <property type="project" value="InterPro"/>
</dbReference>
<comment type="caution">
    <text evidence="2">The sequence shown here is derived from an EMBL/GenBank/DDBJ whole genome shotgun (WGS) entry which is preliminary data.</text>
</comment>
<protein>
    <recommendedName>
        <fullName evidence="1">Aminotransferase-like plant mobile domain-containing protein</fullName>
    </recommendedName>
</protein>
<feature type="domain" description="Aminotransferase-like plant mobile" evidence="1">
    <location>
        <begin position="3"/>
        <end position="65"/>
    </location>
</feature>
<evidence type="ECO:0000313" key="3">
    <source>
        <dbReference type="Proteomes" id="UP001154282"/>
    </source>
</evidence>
<dbReference type="AlphaFoldDB" id="A0AAV0NX07"/>
<dbReference type="PANTHER" id="PTHR46033:SF8">
    <property type="entry name" value="PROTEIN MAINTENANCE OF MERISTEMS-LIKE"/>
    <property type="match status" value="1"/>
</dbReference>
<reference evidence="2" key="1">
    <citation type="submission" date="2022-08" db="EMBL/GenBank/DDBJ databases">
        <authorList>
            <person name="Gutierrez-Valencia J."/>
        </authorList>
    </citation>
    <scope>NUCLEOTIDE SEQUENCE</scope>
</reference>
<keyword evidence="3" id="KW-1185">Reference proteome</keyword>
<dbReference type="Pfam" id="PF10536">
    <property type="entry name" value="PMD"/>
    <property type="match status" value="1"/>
</dbReference>
<organism evidence="2 3">
    <name type="scientific">Linum tenue</name>
    <dbReference type="NCBI Taxonomy" id="586396"/>
    <lineage>
        <taxon>Eukaryota</taxon>
        <taxon>Viridiplantae</taxon>
        <taxon>Streptophyta</taxon>
        <taxon>Embryophyta</taxon>
        <taxon>Tracheophyta</taxon>
        <taxon>Spermatophyta</taxon>
        <taxon>Magnoliopsida</taxon>
        <taxon>eudicotyledons</taxon>
        <taxon>Gunneridae</taxon>
        <taxon>Pentapetalae</taxon>
        <taxon>rosids</taxon>
        <taxon>fabids</taxon>
        <taxon>Malpighiales</taxon>
        <taxon>Linaceae</taxon>
        <taxon>Linum</taxon>
    </lineage>
</organism>
<dbReference type="InterPro" id="IPR044824">
    <property type="entry name" value="MAIN-like"/>
</dbReference>
<gene>
    <name evidence="2" type="ORF">LITE_LOCUS35473</name>
</gene>
<dbReference type="PANTHER" id="PTHR46033">
    <property type="entry name" value="PROTEIN MAIN-LIKE 2"/>
    <property type="match status" value="1"/>
</dbReference>
<dbReference type="Proteomes" id="UP001154282">
    <property type="component" value="Unassembled WGS sequence"/>
</dbReference>
<sequence>MLLGELTITLQDVATLNGISIDGEAVIVDVPDREWSETCIRLLGHAHNDLNGGVVKITWLREHFNNLPPNASPEITE</sequence>
<evidence type="ECO:0000259" key="1">
    <source>
        <dbReference type="Pfam" id="PF10536"/>
    </source>
</evidence>
<evidence type="ECO:0000313" key="2">
    <source>
        <dbReference type="EMBL" id="CAI0462701.1"/>
    </source>
</evidence>
<proteinExistence type="predicted"/>
<name>A0AAV0NX07_9ROSI</name>
<dbReference type="EMBL" id="CAMGYJ010000008">
    <property type="protein sequence ID" value="CAI0462701.1"/>
    <property type="molecule type" value="Genomic_DNA"/>
</dbReference>